<dbReference type="PRINTS" id="PR00420">
    <property type="entry name" value="RNGMNOXGNASE"/>
</dbReference>
<keyword evidence="3" id="KW-0560">Oxidoreductase</keyword>
<evidence type="ECO:0000256" key="3">
    <source>
        <dbReference type="ARBA" id="ARBA00023002"/>
    </source>
</evidence>
<dbReference type="PANTHER" id="PTHR46865:SF2">
    <property type="entry name" value="MONOOXYGENASE"/>
    <property type="match status" value="1"/>
</dbReference>
<dbReference type="Gene3D" id="3.50.50.60">
    <property type="entry name" value="FAD/NAD(P)-binding domain"/>
    <property type="match status" value="1"/>
</dbReference>
<proteinExistence type="predicted"/>
<dbReference type="PANTHER" id="PTHR46865">
    <property type="entry name" value="OXIDOREDUCTASE-RELATED"/>
    <property type="match status" value="1"/>
</dbReference>
<dbReference type="GO" id="GO:0016491">
    <property type="term" value="F:oxidoreductase activity"/>
    <property type="evidence" value="ECO:0007669"/>
    <property type="project" value="UniProtKB-KW"/>
</dbReference>
<evidence type="ECO:0000259" key="4">
    <source>
        <dbReference type="Pfam" id="PF01494"/>
    </source>
</evidence>
<dbReference type="InterPro" id="IPR002938">
    <property type="entry name" value="FAD-bd"/>
</dbReference>
<name>A0A6A6ZUX7_9PLEO</name>
<evidence type="ECO:0000313" key="6">
    <source>
        <dbReference type="Proteomes" id="UP000799424"/>
    </source>
</evidence>
<dbReference type="Gene3D" id="3.30.9.10">
    <property type="entry name" value="D-Amino Acid Oxidase, subunit A, domain 2"/>
    <property type="match status" value="1"/>
</dbReference>
<gene>
    <name evidence="5" type="ORF">CC86DRAFT_296664</name>
</gene>
<dbReference type="EMBL" id="MU006230">
    <property type="protein sequence ID" value="KAF2824147.1"/>
    <property type="molecule type" value="Genomic_DNA"/>
</dbReference>
<dbReference type="AlphaFoldDB" id="A0A6A6ZUX7"/>
<evidence type="ECO:0000256" key="2">
    <source>
        <dbReference type="ARBA" id="ARBA00022827"/>
    </source>
</evidence>
<sequence length="431" mass="47160">MTDQPPKLKVLVSGSGIAGPTFAYWLNELLPTSDITILERAPEPRFGGQAVDLRSAAIPIVERMGLLPKVKELTTTEEGIEFIYADGKTKASFPATGNDQEQSMTSEYEILRGDMARIIYETTQNKPGIKYIFAETITSISEPTPGSVHVTFANSLPPATFDLVVGADGMMSRTRRYVFGHGPNDDDFVHRLGQYSAYFTIPRTQDDTTFAQWYNATRGRLILKRPDRYGTTRVYMSVTDSKLSRFDEIDALLRNAGKEAQQAWFEREFAGAGWLTDRCVRGMKDSEDFYLQQIAQVKMPVWHRGNVALVGDAAFCPSPISGVGTGSAIIGAYILAGELSLSPSNIPGALARYDTLTRPFIDSVQKLIPGAPQIANPQTAWGVWLFNKMTGVVAHPASRVFGGLVGRVVPAFGKGEWEAPEYGVVEGGEGV</sequence>
<accession>A0A6A6ZUX7</accession>
<keyword evidence="6" id="KW-1185">Reference proteome</keyword>
<organism evidence="5 6">
    <name type="scientific">Ophiobolus disseminans</name>
    <dbReference type="NCBI Taxonomy" id="1469910"/>
    <lineage>
        <taxon>Eukaryota</taxon>
        <taxon>Fungi</taxon>
        <taxon>Dikarya</taxon>
        <taxon>Ascomycota</taxon>
        <taxon>Pezizomycotina</taxon>
        <taxon>Dothideomycetes</taxon>
        <taxon>Pleosporomycetidae</taxon>
        <taxon>Pleosporales</taxon>
        <taxon>Pleosporineae</taxon>
        <taxon>Phaeosphaeriaceae</taxon>
        <taxon>Ophiobolus</taxon>
    </lineage>
</organism>
<keyword evidence="1" id="KW-0285">Flavoprotein</keyword>
<dbReference type="OrthoDB" id="655030at2759"/>
<dbReference type="InterPro" id="IPR036188">
    <property type="entry name" value="FAD/NAD-bd_sf"/>
</dbReference>
<reference evidence="5" key="1">
    <citation type="journal article" date="2020" name="Stud. Mycol.">
        <title>101 Dothideomycetes genomes: a test case for predicting lifestyles and emergence of pathogens.</title>
        <authorList>
            <person name="Haridas S."/>
            <person name="Albert R."/>
            <person name="Binder M."/>
            <person name="Bloem J."/>
            <person name="Labutti K."/>
            <person name="Salamov A."/>
            <person name="Andreopoulos B."/>
            <person name="Baker S."/>
            <person name="Barry K."/>
            <person name="Bills G."/>
            <person name="Bluhm B."/>
            <person name="Cannon C."/>
            <person name="Castanera R."/>
            <person name="Culley D."/>
            <person name="Daum C."/>
            <person name="Ezra D."/>
            <person name="Gonzalez J."/>
            <person name="Henrissat B."/>
            <person name="Kuo A."/>
            <person name="Liang C."/>
            <person name="Lipzen A."/>
            <person name="Lutzoni F."/>
            <person name="Magnuson J."/>
            <person name="Mondo S."/>
            <person name="Nolan M."/>
            <person name="Ohm R."/>
            <person name="Pangilinan J."/>
            <person name="Park H.-J."/>
            <person name="Ramirez L."/>
            <person name="Alfaro M."/>
            <person name="Sun H."/>
            <person name="Tritt A."/>
            <person name="Yoshinaga Y."/>
            <person name="Zwiers L.-H."/>
            <person name="Turgeon B."/>
            <person name="Goodwin S."/>
            <person name="Spatafora J."/>
            <person name="Crous P."/>
            <person name="Grigoriev I."/>
        </authorList>
    </citation>
    <scope>NUCLEOTIDE SEQUENCE</scope>
    <source>
        <strain evidence="5">CBS 113818</strain>
    </source>
</reference>
<evidence type="ECO:0000256" key="1">
    <source>
        <dbReference type="ARBA" id="ARBA00022630"/>
    </source>
</evidence>
<protein>
    <submittedName>
        <fullName evidence="5">FAD/NAD(P)-binding domain-containing protein</fullName>
    </submittedName>
</protein>
<keyword evidence="2" id="KW-0274">FAD</keyword>
<feature type="domain" description="FAD-binding" evidence="4">
    <location>
        <begin position="8"/>
        <end position="341"/>
    </location>
</feature>
<dbReference type="Pfam" id="PF01494">
    <property type="entry name" value="FAD_binding_3"/>
    <property type="match status" value="1"/>
</dbReference>
<evidence type="ECO:0000313" key="5">
    <source>
        <dbReference type="EMBL" id="KAF2824147.1"/>
    </source>
</evidence>
<dbReference type="Proteomes" id="UP000799424">
    <property type="component" value="Unassembled WGS sequence"/>
</dbReference>
<dbReference type="InterPro" id="IPR051704">
    <property type="entry name" value="FAD_aromatic-hydroxylase"/>
</dbReference>
<dbReference type="SUPFAM" id="SSF51905">
    <property type="entry name" value="FAD/NAD(P)-binding domain"/>
    <property type="match status" value="1"/>
</dbReference>
<dbReference type="GO" id="GO:0071949">
    <property type="term" value="F:FAD binding"/>
    <property type="evidence" value="ECO:0007669"/>
    <property type="project" value="InterPro"/>
</dbReference>